<protein>
    <submittedName>
        <fullName evidence="1">Uncharacterized protein</fullName>
    </submittedName>
</protein>
<reference evidence="1 2" key="1">
    <citation type="journal article" date="2000" name="Nature">
        <title>The genome sequence of the thermoacidophilic scavenger Thermoplasma acidophilum.</title>
        <authorList>
            <person name="Ruepp A."/>
            <person name="Graml W."/>
            <person name="Santos-Martinez M.L."/>
            <person name="Koretke K.K."/>
            <person name="Volker C."/>
            <person name="Mewes H.W."/>
            <person name="Frishman D."/>
            <person name="Stocker S."/>
            <person name="Lupas A.N."/>
            <person name="Baumeister W."/>
        </authorList>
    </citation>
    <scope>NUCLEOTIDE SEQUENCE [LARGE SCALE GENOMIC DNA]</scope>
    <source>
        <strain evidence="2">ATCC 25905 / DSM 1728 / JCM 9062 / NBRC 15155 / AMRC-C165</strain>
    </source>
</reference>
<dbReference type="GO" id="GO:0070007">
    <property type="term" value="F:glutamic-type endopeptidase activity"/>
    <property type="evidence" value="ECO:0007669"/>
    <property type="project" value="InterPro"/>
</dbReference>
<dbReference type="eggNOG" id="arCOG06964">
    <property type="taxonomic scope" value="Archaea"/>
</dbReference>
<sequence length="109" mass="11541">MAIVSLAMVISFSPVLSYVDANSFYAFDHSVSMGTSESLNWAGHAVVPSDGSAHNVTMSLIIPNTDTSGNSYAAFWVGIDGYNDNTAERTGILGEPSGYGHNSKTVYKV</sequence>
<dbReference type="HOGENOM" id="CLU_2178009_0_0_2"/>
<keyword evidence="2" id="KW-1185">Reference proteome</keyword>
<dbReference type="OrthoDB" id="24810at2157"/>
<dbReference type="InterPro" id="IPR013320">
    <property type="entry name" value="ConA-like_dom_sf"/>
</dbReference>
<organism evidence="1 2">
    <name type="scientific">Thermoplasma acidophilum (strain ATCC 25905 / DSM 1728 / JCM 9062 / NBRC 15155 / AMRC-C165)</name>
    <dbReference type="NCBI Taxonomy" id="273075"/>
    <lineage>
        <taxon>Archaea</taxon>
        <taxon>Methanobacteriati</taxon>
        <taxon>Thermoplasmatota</taxon>
        <taxon>Thermoplasmata</taxon>
        <taxon>Thermoplasmatales</taxon>
        <taxon>Thermoplasmataceae</taxon>
        <taxon>Thermoplasma</taxon>
    </lineage>
</organism>
<evidence type="ECO:0000313" key="1">
    <source>
        <dbReference type="EMBL" id="CAC11464.1"/>
    </source>
</evidence>
<dbReference type="EnsemblBacteria" id="CAC11464">
    <property type="protein sequence ID" value="CAC11464"/>
    <property type="gene ID" value="CAC11464"/>
</dbReference>
<name>Q9HLB0_THEAC</name>
<dbReference type="EMBL" id="AL445063">
    <property type="protein sequence ID" value="CAC11464.1"/>
    <property type="molecule type" value="Genomic_DNA"/>
</dbReference>
<dbReference type="KEGG" id="tac:Ta0319"/>
<dbReference type="Proteomes" id="UP000001024">
    <property type="component" value="Chromosome"/>
</dbReference>
<dbReference type="Pfam" id="PF01828">
    <property type="entry name" value="Peptidase_A4"/>
    <property type="match status" value="1"/>
</dbReference>
<dbReference type="PaxDb" id="273075-Ta0319"/>
<dbReference type="Gene3D" id="2.60.120.700">
    <property type="entry name" value="Peptidase G1"/>
    <property type="match status" value="1"/>
</dbReference>
<dbReference type="InParanoid" id="Q9HLB0"/>
<evidence type="ECO:0000313" key="2">
    <source>
        <dbReference type="Proteomes" id="UP000001024"/>
    </source>
</evidence>
<dbReference type="SUPFAM" id="SSF49899">
    <property type="entry name" value="Concanavalin A-like lectins/glucanases"/>
    <property type="match status" value="1"/>
</dbReference>
<dbReference type="AlphaFoldDB" id="Q9HLB0"/>
<dbReference type="GO" id="GO:0006508">
    <property type="term" value="P:proteolysis"/>
    <property type="evidence" value="ECO:0007669"/>
    <property type="project" value="InterPro"/>
</dbReference>
<gene>
    <name evidence="1" type="ordered locus">Ta0319</name>
</gene>
<dbReference type="RefSeq" id="WP_010900748.1">
    <property type="nucleotide sequence ID" value="NC_002578.1"/>
</dbReference>
<accession>Q9HLB0</accession>
<proteinExistence type="predicted"/>
<dbReference type="InterPro" id="IPR000250">
    <property type="entry name" value="Peptidase_G1"/>
</dbReference>
<dbReference type="InterPro" id="IPR038656">
    <property type="entry name" value="Peptidase_G1_sf"/>
</dbReference>